<evidence type="ECO:0000313" key="2">
    <source>
        <dbReference type="EMBL" id="TNN48098.1"/>
    </source>
</evidence>
<comment type="caution">
    <text evidence="2">The sequence shown here is derived from an EMBL/GenBank/DDBJ whole genome shotgun (WGS) entry which is preliminary data.</text>
</comment>
<gene>
    <name evidence="2" type="ORF">EYF80_041723</name>
</gene>
<keyword evidence="3" id="KW-1185">Reference proteome</keyword>
<sequence length="88" mass="9752">MGWYLEQMGGFASPAILYLGTPHGVRRAYGYPRVLKGHEVSTILKVYLFSSPLLESNSLASRPAIRHRKKTPSQTAARAKPPPPRAHL</sequence>
<name>A0A4Z2G3J4_9TELE</name>
<dbReference type="EMBL" id="SRLO01000711">
    <property type="protein sequence ID" value="TNN48098.1"/>
    <property type="molecule type" value="Genomic_DNA"/>
</dbReference>
<organism evidence="2 3">
    <name type="scientific">Liparis tanakae</name>
    <name type="common">Tanaka's snailfish</name>
    <dbReference type="NCBI Taxonomy" id="230148"/>
    <lineage>
        <taxon>Eukaryota</taxon>
        <taxon>Metazoa</taxon>
        <taxon>Chordata</taxon>
        <taxon>Craniata</taxon>
        <taxon>Vertebrata</taxon>
        <taxon>Euteleostomi</taxon>
        <taxon>Actinopterygii</taxon>
        <taxon>Neopterygii</taxon>
        <taxon>Teleostei</taxon>
        <taxon>Neoteleostei</taxon>
        <taxon>Acanthomorphata</taxon>
        <taxon>Eupercaria</taxon>
        <taxon>Perciformes</taxon>
        <taxon>Cottioidei</taxon>
        <taxon>Cottales</taxon>
        <taxon>Liparidae</taxon>
        <taxon>Liparis</taxon>
    </lineage>
</organism>
<protein>
    <submittedName>
        <fullName evidence="2">Uncharacterized protein</fullName>
    </submittedName>
</protein>
<evidence type="ECO:0000256" key="1">
    <source>
        <dbReference type="SAM" id="MobiDB-lite"/>
    </source>
</evidence>
<accession>A0A4Z2G3J4</accession>
<dbReference type="AlphaFoldDB" id="A0A4Z2G3J4"/>
<dbReference type="Proteomes" id="UP000314294">
    <property type="component" value="Unassembled WGS sequence"/>
</dbReference>
<proteinExistence type="predicted"/>
<reference evidence="2 3" key="1">
    <citation type="submission" date="2019-03" db="EMBL/GenBank/DDBJ databases">
        <title>First draft genome of Liparis tanakae, snailfish: a comprehensive survey of snailfish specific genes.</title>
        <authorList>
            <person name="Kim W."/>
            <person name="Song I."/>
            <person name="Jeong J.-H."/>
            <person name="Kim D."/>
            <person name="Kim S."/>
            <person name="Ryu S."/>
            <person name="Song J.Y."/>
            <person name="Lee S.K."/>
        </authorList>
    </citation>
    <scope>NUCLEOTIDE SEQUENCE [LARGE SCALE GENOMIC DNA]</scope>
    <source>
        <tissue evidence="2">Muscle</tissue>
    </source>
</reference>
<feature type="region of interest" description="Disordered" evidence="1">
    <location>
        <begin position="60"/>
        <end position="88"/>
    </location>
</feature>
<evidence type="ECO:0000313" key="3">
    <source>
        <dbReference type="Proteomes" id="UP000314294"/>
    </source>
</evidence>